<dbReference type="EMBL" id="QRYW01000035">
    <property type="protein sequence ID" value="RGV21413.1"/>
    <property type="molecule type" value="Genomic_DNA"/>
</dbReference>
<dbReference type="AlphaFoldDB" id="A0A412W8N5"/>
<dbReference type="RefSeq" id="WP_118108349.1">
    <property type="nucleotide sequence ID" value="NZ_QRYW01000035.1"/>
</dbReference>
<accession>A0A412W8N5</accession>
<evidence type="ECO:0000313" key="1">
    <source>
        <dbReference type="EMBL" id="RGV21413.1"/>
    </source>
</evidence>
<protein>
    <submittedName>
        <fullName evidence="1">Uncharacterized protein</fullName>
    </submittedName>
</protein>
<sequence>MKTDIIPYQKMTAEAILYKENDPLLRYAIYKAYKYRCAYTGKFLYDYSSMHLDHIIPQNTAPEVLQEKIRKYHLADDFTIDSLENILPTKSLHNNSQKNRHPFSEPAERFFLEYAQRGKWKIERDYKILKKQFELSKLKVFAEAQLVEFNLLPPEVYKASRKVTNSLSIHNHFWRSTENIALNGFLPSKLKEEGSCVISFCNRTIMITLDHKSILQLINKLETYSLNDIILRGHSYQNTKTFVVLGNNAVHLENAVYEELLDILQDYLKVYSEEYSKFQKYIGAENFSFYKDTNDYMLLETSRENWRKLIQYARKFDTEQGTTSEYCFNSNDHHLLAISAQNNIKFRLLPANSIKNEDSFLFPDDQLCILWEIPDTGSRKAIETGDVWTAQQTYEWLQKLLQQFTDESPDADQAVPGKQRFFRKMLDFFFK</sequence>
<comment type="caution">
    <text evidence="1">The sequence shown here is derived from an EMBL/GenBank/DDBJ whole genome shotgun (WGS) entry which is preliminary data.</text>
</comment>
<name>A0A412W8N5_9BACT</name>
<evidence type="ECO:0000313" key="2">
    <source>
        <dbReference type="Proteomes" id="UP000283426"/>
    </source>
</evidence>
<gene>
    <name evidence="1" type="ORF">DWW24_15105</name>
</gene>
<organism evidence="1 2">
    <name type="scientific">Odoribacter splanchnicus</name>
    <dbReference type="NCBI Taxonomy" id="28118"/>
    <lineage>
        <taxon>Bacteria</taxon>
        <taxon>Pseudomonadati</taxon>
        <taxon>Bacteroidota</taxon>
        <taxon>Bacteroidia</taxon>
        <taxon>Bacteroidales</taxon>
        <taxon>Odoribacteraceae</taxon>
        <taxon>Odoribacter</taxon>
    </lineage>
</organism>
<dbReference type="Gene3D" id="1.10.30.50">
    <property type="match status" value="1"/>
</dbReference>
<dbReference type="Proteomes" id="UP000283426">
    <property type="component" value="Unassembled WGS sequence"/>
</dbReference>
<proteinExistence type="predicted"/>
<reference evidence="1 2" key="1">
    <citation type="submission" date="2018-08" db="EMBL/GenBank/DDBJ databases">
        <title>A genome reference for cultivated species of the human gut microbiota.</title>
        <authorList>
            <person name="Zou Y."/>
            <person name="Xue W."/>
            <person name="Luo G."/>
        </authorList>
    </citation>
    <scope>NUCLEOTIDE SEQUENCE [LARGE SCALE GENOMIC DNA]</scope>
    <source>
        <strain evidence="1 2">AF14-6AC</strain>
    </source>
</reference>